<protein>
    <submittedName>
        <fullName evidence="1">Uncharacterized protein</fullName>
    </submittedName>
</protein>
<organism evidence="1">
    <name type="scientific">mine drainage metagenome</name>
    <dbReference type="NCBI Taxonomy" id="410659"/>
    <lineage>
        <taxon>unclassified sequences</taxon>
        <taxon>metagenomes</taxon>
        <taxon>ecological metagenomes</taxon>
    </lineage>
</organism>
<accession>A0A1J5RYG6</accession>
<reference evidence="1" key="1">
    <citation type="submission" date="2016-10" db="EMBL/GenBank/DDBJ databases">
        <title>Sequence of Gallionella enrichment culture.</title>
        <authorList>
            <person name="Poehlein A."/>
            <person name="Muehling M."/>
            <person name="Daniel R."/>
        </authorList>
    </citation>
    <scope>NUCLEOTIDE SEQUENCE</scope>
</reference>
<name>A0A1J5RYG6_9ZZZZ</name>
<dbReference type="AlphaFoldDB" id="A0A1J5RYG6"/>
<gene>
    <name evidence="1" type="ORF">GALL_248710</name>
</gene>
<proteinExistence type="predicted"/>
<sequence>MCLIGLSSEAPDQRVCTAGDAPAVTGVDVIAYVDRLVDNCMIVCGGSQLRALVVAIAYVEEERLRPESRLMVEGGLPFMDGVLVLLRDRLTALGSDPLYCAGVLLLLAGA</sequence>
<comment type="caution">
    <text evidence="1">The sequence shown here is derived from an EMBL/GenBank/DDBJ whole genome shotgun (WGS) entry which is preliminary data.</text>
</comment>
<dbReference type="EMBL" id="MLJW01000213">
    <property type="protein sequence ID" value="OIQ93165.1"/>
    <property type="molecule type" value="Genomic_DNA"/>
</dbReference>
<evidence type="ECO:0000313" key="1">
    <source>
        <dbReference type="EMBL" id="OIQ93165.1"/>
    </source>
</evidence>